<dbReference type="Gene3D" id="2.40.30.40">
    <property type="entry name" value="Peptidase M42, domain 2"/>
    <property type="match status" value="1"/>
</dbReference>
<dbReference type="InterPro" id="IPR051464">
    <property type="entry name" value="Peptidase_M42_aminopept"/>
</dbReference>
<evidence type="ECO:0000256" key="5">
    <source>
        <dbReference type="ARBA" id="ARBA00022801"/>
    </source>
</evidence>
<dbReference type="InterPro" id="IPR008007">
    <property type="entry name" value="Peptidase_M42"/>
</dbReference>
<evidence type="ECO:0000256" key="3">
    <source>
        <dbReference type="ARBA" id="ARBA00022670"/>
    </source>
</evidence>
<dbReference type="RefSeq" id="WP_154483574.1">
    <property type="nucleotide sequence ID" value="NZ_VULR01000004.1"/>
</dbReference>
<accession>A0A844FFW0</accession>
<feature type="binding site" evidence="8">
    <location>
        <position position="178"/>
    </location>
    <ligand>
        <name>Zn(2+)</name>
        <dbReference type="ChEBI" id="CHEBI:29105"/>
        <label>2</label>
    </ligand>
</feature>
<evidence type="ECO:0000256" key="4">
    <source>
        <dbReference type="ARBA" id="ARBA00022723"/>
    </source>
</evidence>
<feature type="binding site" evidence="8">
    <location>
        <position position="233"/>
    </location>
    <ligand>
        <name>Zn(2+)</name>
        <dbReference type="ChEBI" id="CHEBI:29105"/>
        <label>1</label>
    </ligand>
</feature>
<dbReference type="PANTHER" id="PTHR32481:SF0">
    <property type="entry name" value="AMINOPEPTIDASE YPDE-RELATED"/>
    <property type="match status" value="1"/>
</dbReference>
<sequence>MNSKEFIEILSNSNGVSGYEYRIKDKIISEFNKYSDEIETDNLGNVIAIKKGNLNKNKNRIKIMLAAHMDEIGLIVTDIEKDGLLRFATIGGIDPRTLLGQEVLVHGKKDLFGIIGAKPPHLQEESERNNPVKLENMYIDLGLKKEDILELIKIGDSITIKRNLIKLQGNKVSGKALDDRAGVVALYECIKKLHKLNHYSDIYFVSTVQEEVGCRGATTSAYSINPDIGIAIDVGFGSTPELPKEDTLDMGKGPGITLGGNIHPGLRKKLVEIAKEYNIPFQLEVEPGPTGTDARAIQITRQGIPTLCISIPLRYMHTSVEVIDLKDIENTAKLLAFFVASISNENLGGLLCY</sequence>
<evidence type="ECO:0000256" key="7">
    <source>
        <dbReference type="PIRSR" id="PIRSR001123-1"/>
    </source>
</evidence>
<dbReference type="Proteomes" id="UP000462760">
    <property type="component" value="Unassembled WGS sequence"/>
</dbReference>
<evidence type="ECO:0000313" key="10">
    <source>
        <dbReference type="Proteomes" id="UP000462760"/>
    </source>
</evidence>
<dbReference type="Pfam" id="PF05343">
    <property type="entry name" value="Peptidase_M42"/>
    <property type="match status" value="1"/>
</dbReference>
<dbReference type="PANTHER" id="PTHR32481">
    <property type="entry name" value="AMINOPEPTIDASE"/>
    <property type="match status" value="1"/>
</dbReference>
<dbReference type="InterPro" id="IPR023367">
    <property type="entry name" value="Peptidase_M42_dom2"/>
</dbReference>
<gene>
    <name evidence="9" type="ORF">FYJ27_04135</name>
</gene>
<feature type="binding site" evidence="8">
    <location>
        <position position="68"/>
    </location>
    <ligand>
        <name>Zn(2+)</name>
        <dbReference type="ChEBI" id="CHEBI:29105"/>
        <label>1</label>
    </ligand>
</feature>
<dbReference type="PIRSF" id="PIRSF001123">
    <property type="entry name" value="PepA_GA"/>
    <property type="match status" value="1"/>
</dbReference>
<dbReference type="GO" id="GO:0006508">
    <property type="term" value="P:proteolysis"/>
    <property type="evidence" value="ECO:0007669"/>
    <property type="project" value="UniProtKB-KW"/>
</dbReference>
<protein>
    <submittedName>
        <fullName evidence="9">M42 family metallopeptidase</fullName>
    </submittedName>
</protein>
<dbReference type="GO" id="GO:0046872">
    <property type="term" value="F:metal ion binding"/>
    <property type="evidence" value="ECO:0007669"/>
    <property type="project" value="UniProtKB-UniRule"/>
</dbReference>
<comment type="cofactor">
    <cofactor evidence="8">
        <name>a divalent metal cation</name>
        <dbReference type="ChEBI" id="CHEBI:60240"/>
    </cofactor>
    <text evidence="8">Binds 2 divalent metal cations per subunit.</text>
</comment>
<keyword evidence="4 8" id="KW-0479">Metal-binding</keyword>
<dbReference type="OrthoDB" id="9772053at2"/>
<proteinExistence type="inferred from homology"/>
<dbReference type="AlphaFoldDB" id="A0A844FFW0"/>
<dbReference type="SUPFAM" id="SSF53187">
    <property type="entry name" value="Zn-dependent exopeptidases"/>
    <property type="match status" value="1"/>
</dbReference>
<dbReference type="EMBL" id="VULR01000004">
    <property type="protein sequence ID" value="MSS42923.1"/>
    <property type="molecule type" value="Genomic_DNA"/>
</dbReference>
<evidence type="ECO:0000256" key="1">
    <source>
        <dbReference type="ARBA" id="ARBA00006272"/>
    </source>
</evidence>
<evidence type="ECO:0000313" key="9">
    <source>
        <dbReference type="EMBL" id="MSS42923.1"/>
    </source>
</evidence>
<dbReference type="Gene3D" id="3.40.630.10">
    <property type="entry name" value="Zn peptidases"/>
    <property type="match status" value="1"/>
</dbReference>
<feature type="binding site" evidence="8">
    <location>
        <position position="211"/>
    </location>
    <ligand>
        <name>Zn(2+)</name>
        <dbReference type="ChEBI" id="CHEBI:29105"/>
        <label>2</label>
    </ligand>
</feature>
<organism evidence="9 10">
    <name type="scientific">Anaerosalibacter bizertensis</name>
    <dbReference type="NCBI Taxonomy" id="932217"/>
    <lineage>
        <taxon>Bacteria</taxon>
        <taxon>Bacillati</taxon>
        <taxon>Bacillota</taxon>
        <taxon>Tissierellia</taxon>
        <taxon>Tissierellales</taxon>
        <taxon>Sporanaerobacteraceae</taxon>
        <taxon>Anaerosalibacter</taxon>
    </lineage>
</organism>
<dbReference type="CDD" id="cd05656">
    <property type="entry name" value="M42_Frv"/>
    <property type="match status" value="1"/>
</dbReference>
<reference evidence="9 10" key="1">
    <citation type="submission" date="2019-08" db="EMBL/GenBank/DDBJ databases">
        <title>In-depth cultivation of the pig gut microbiome towards novel bacterial diversity and tailored functional studies.</title>
        <authorList>
            <person name="Wylensek D."/>
            <person name="Hitch T.C.A."/>
            <person name="Clavel T."/>
        </authorList>
    </citation>
    <scope>NUCLEOTIDE SEQUENCE [LARGE SCALE GENOMIC DNA]</scope>
    <source>
        <strain evidence="9 10">Med78-601-WT-4W-RMD-3</strain>
    </source>
</reference>
<name>A0A844FFW0_9FIRM</name>
<comment type="similarity">
    <text evidence="1 6">Belongs to the peptidase M42 family.</text>
</comment>
<evidence type="ECO:0000256" key="6">
    <source>
        <dbReference type="PIRNR" id="PIRNR001123"/>
    </source>
</evidence>
<keyword evidence="2" id="KW-0031">Aminopeptidase</keyword>
<keyword evidence="5" id="KW-0378">Hydrolase</keyword>
<feature type="active site" description="Proton acceptor" evidence="7">
    <location>
        <position position="210"/>
    </location>
</feature>
<feature type="binding site" evidence="8">
    <location>
        <position position="178"/>
    </location>
    <ligand>
        <name>Zn(2+)</name>
        <dbReference type="ChEBI" id="CHEBI:29105"/>
        <label>1</label>
    </ligand>
</feature>
<dbReference type="SUPFAM" id="SSF101821">
    <property type="entry name" value="Aminopeptidase/glucanase lid domain"/>
    <property type="match status" value="1"/>
</dbReference>
<comment type="caution">
    <text evidence="9">The sequence shown here is derived from an EMBL/GenBank/DDBJ whole genome shotgun (WGS) entry which is preliminary data.</text>
</comment>
<dbReference type="GO" id="GO:0004177">
    <property type="term" value="F:aminopeptidase activity"/>
    <property type="evidence" value="ECO:0007669"/>
    <property type="project" value="UniProtKB-UniRule"/>
</dbReference>
<evidence type="ECO:0000256" key="2">
    <source>
        <dbReference type="ARBA" id="ARBA00022438"/>
    </source>
</evidence>
<evidence type="ECO:0000256" key="8">
    <source>
        <dbReference type="PIRSR" id="PIRSR001123-2"/>
    </source>
</evidence>
<keyword evidence="3" id="KW-0645">Protease</keyword>
<feature type="binding site" evidence="8">
    <location>
        <position position="317"/>
    </location>
    <ligand>
        <name>Zn(2+)</name>
        <dbReference type="ChEBI" id="CHEBI:29105"/>
        <label>2</label>
    </ligand>
</feature>